<feature type="transmembrane region" description="Helical" evidence="1">
    <location>
        <begin position="270"/>
        <end position="291"/>
    </location>
</feature>
<name>A0A327K8E4_9BRAD</name>
<sequence>MKPVATQATRDAVLSEAFRPFFLLVPLAAVAAVLPLPVIWTGLVGAGTVGSAAWHAHEQIFGCLAAAMAGFALTAFPSWTGTPPVAGRPLAALVMVWLAGRVAFWLDGVLPAEVVALADLAFLPAVFGSALPALSKAGRRPIDLGLVMLGLLAANFWFHMTRLGALPGTPDAAVILGLDLLLVAIALALGRILPVALGAALRETGRKGPPRLSPGRRHLAVATLLLFAIADTVAPTSPVTGWIALAAACAQLDRMVELHRGAALLRPQMLLFYVAQAFLAAGLAGLGAVALGAGLDPTGLRHLLGMGAASLTVATVMSIVSLRHTGRSFPLPAAVWIAPALIVAATLLRVITPEIAPAAMPWAGVALPSALWAAGFLAWLAVFGRWLVAPRVGGGQA</sequence>
<proteinExistence type="predicted"/>
<feature type="transmembrane region" description="Helical" evidence="1">
    <location>
        <begin position="371"/>
        <end position="388"/>
    </location>
</feature>
<comment type="caution">
    <text evidence="2">The sequence shown here is derived from an EMBL/GenBank/DDBJ whole genome shotgun (WGS) entry which is preliminary data.</text>
</comment>
<keyword evidence="1" id="KW-0472">Membrane</keyword>
<dbReference type="Pfam" id="PF05940">
    <property type="entry name" value="NnrS"/>
    <property type="match status" value="1"/>
</dbReference>
<evidence type="ECO:0000313" key="3">
    <source>
        <dbReference type="Proteomes" id="UP000248863"/>
    </source>
</evidence>
<organism evidence="2 3">
    <name type="scientific">Rhodoplanes elegans</name>
    <dbReference type="NCBI Taxonomy" id="29408"/>
    <lineage>
        <taxon>Bacteria</taxon>
        <taxon>Pseudomonadati</taxon>
        <taxon>Pseudomonadota</taxon>
        <taxon>Alphaproteobacteria</taxon>
        <taxon>Hyphomicrobiales</taxon>
        <taxon>Nitrobacteraceae</taxon>
        <taxon>Rhodoplanes</taxon>
    </lineage>
</organism>
<feature type="transmembrane region" description="Helical" evidence="1">
    <location>
        <begin position="172"/>
        <end position="197"/>
    </location>
</feature>
<keyword evidence="3" id="KW-1185">Reference proteome</keyword>
<dbReference type="OrthoDB" id="9770040at2"/>
<gene>
    <name evidence="2" type="ORF">CH338_20000</name>
</gene>
<dbReference type="AlphaFoldDB" id="A0A327K8E4"/>
<feature type="transmembrane region" description="Helical" evidence="1">
    <location>
        <begin position="90"/>
        <end position="108"/>
    </location>
</feature>
<accession>A0A327K8E4</accession>
<evidence type="ECO:0008006" key="4">
    <source>
        <dbReference type="Google" id="ProtNLM"/>
    </source>
</evidence>
<feature type="transmembrane region" description="Helical" evidence="1">
    <location>
        <begin position="21"/>
        <end position="39"/>
    </location>
</feature>
<protein>
    <recommendedName>
        <fullName evidence="4">NnrS family protein</fullName>
    </recommendedName>
</protein>
<evidence type="ECO:0000256" key="1">
    <source>
        <dbReference type="SAM" id="Phobius"/>
    </source>
</evidence>
<dbReference type="InterPro" id="IPR010266">
    <property type="entry name" value="NnrS"/>
</dbReference>
<dbReference type="RefSeq" id="WP_111358877.1">
    <property type="nucleotide sequence ID" value="NZ_NHSK01000211.1"/>
</dbReference>
<dbReference type="Proteomes" id="UP000248863">
    <property type="component" value="Unassembled WGS sequence"/>
</dbReference>
<feature type="transmembrane region" description="Helical" evidence="1">
    <location>
        <begin position="303"/>
        <end position="322"/>
    </location>
</feature>
<feature type="transmembrane region" description="Helical" evidence="1">
    <location>
        <begin position="329"/>
        <end position="351"/>
    </location>
</feature>
<feature type="transmembrane region" description="Helical" evidence="1">
    <location>
        <begin position="59"/>
        <end position="78"/>
    </location>
</feature>
<reference evidence="2 3" key="1">
    <citation type="submission" date="2017-07" db="EMBL/GenBank/DDBJ databases">
        <title>Draft Genome Sequences of Select Purple Nonsulfur Bacteria.</title>
        <authorList>
            <person name="Lasarre B."/>
            <person name="Mckinlay J.B."/>
        </authorList>
    </citation>
    <scope>NUCLEOTIDE SEQUENCE [LARGE SCALE GENOMIC DNA]</scope>
    <source>
        <strain evidence="2 3">DSM 11907</strain>
    </source>
</reference>
<keyword evidence="1" id="KW-1133">Transmembrane helix</keyword>
<keyword evidence="1" id="KW-0812">Transmembrane</keyword>
<feature type="transmembrane region" description="Helical" evidence="1">
    <location>
        <begin position="114"/>
        <end position="134"/>
    </location>
</feature>
<evidence type="ECO:0000313" key="2">
    <source>
        <dbReference type="EMBL" id="RAI34990.1"/>
    </source>
</evidence>
<dbReference type="EMBL" id="NPEU01000282">
    <property type="protein sequence ID" value="RAI34990.1"/>
    <property type="molecule type" value="Genomic_DNA"/>
</dbReference>
<feature type="transmembrane region" description="Helical" evidence="1">
    <location>
        <begin position="141"/>
        <end position="160"/>
    </location>
</feature>